<keyword evidence="3" id="KW-1185">Reference proteome</keyword>
<name>A0A7K1G8S6_9FLAO</name>
<dbReference type="InterPro" id="IPR000866">
    <property type="entry name" value="AhpC/TSA"/>
</dbReference>
<dbReference type="Gene3D" id="3.40.30.10">
    <property type="entry name" value="Glutaredoxin"/>
    <property type="match status" value="1"/>
</dbReference>
<dbReference type="PROSITE" id="PS51352">
    <property type="entry name" value="THIOREDOXIN_2"/>
    <property type="match status" value="1"/>
</dbReference>
<reference evidence="2 3" key="1">
    <citation type="submission" date="2019-11" db="EMBL/GenBank/DDBJ databases">
        <title>Winogradskyella ouciana sp. nov., isolated from the hadal seawater of the Mariana Trench.</title>
        <authorList>
            <person name="Liu R."/>
        </authorList>
    </citation>
    <scope>NUCLEOTIDE SEQUENCE [LARGE SCALE GENOMIC DNA]</scope>
    <source>
        <strain evidence="2 3">ZXX205</strain>
    </source>
</reference>
<accession>A0A7K1G8S6</accession>
<organism evidence="2 3">
    <name type="scientific">Winogradskyella ouciana</name>
    <dbReference type="NCBI Taxonomy" id="2608631"/>
    <lineage>
        <taxon>Bacteria</taxon>
        <taxon>Pseudomonadati</taxon>
        <taxon>Bacteroidota</taxon>
        <taxon>Flavobacteriia</taxon>
        <taxon>Flavobacteriales</taxon>
        <taxon>Flavobacteriaceae</taxon>
        <taxon>Winogradskyella</taxon>
    </lineage>
</organism>
<dbReference type="Proteomes" id="UP000447545">
    <property type="component" value="Unassembled WGS sequence"/>
</dbReference>
<evidence type="ECO:0000313" key="3">
    <source>
        <dbReference type="Proteomes" id="UP000447545"/>
    </source>
</evidence>
<dbReference type="InterPro" id="IPR036249">
    <property type="entry name" value="Thioredoxin-like_sf"/>
</dbReference>
<evidence type="ECO:0000313" key="2">
    <source>
        <dbReference type="EMBL" id="MTE25682.1"/>
    </source>
</evidence>
<dbReference type="SUPFAM" id="SSF52833">
    <property type="entry name" value="Thioredoxin-like"/>
    <property type="match status" value="1"/>
</dbReference>
<dbReference type="Pfam" id="PF00578">
    <property type="entry name" value="AhpC-TSA"/>
    <property type="match status" value="1"/>
</dbReference>
<dbReference type="RefSeq" id="WP_155087516.1">
    <property type="nucleotide sequence ID" value="NZ_WJYA01000002.1"/>
</dbReference>
<protein>
    <submittedName>
        <fullName evidence="2">Redoxin domain-containing protein</fullName>
    </submittedName>
</protein>
<comment type="caution">
    <text evidence="2">The sequence shown here is derived from an EMBL/GenBank/DDBJ whole genome shotgun (WGS) entry which is preliminary data.</text>
</comment>
<gene>
    <name evidence="2" type="ORF">F1003_01955</name>
</gene>
<sequence>MIKPRETSPEIKINLVNDTLWELSEQSPKNFSLILFYRGKHCPICKKQLEELQKKLSKFIERGVNVIAISTDTEDVAKATYNEWDIADIPLGYGLSIEEARDWGLFVSKGIKDSEPEYFTEPGLFLLAPDQTIYWESIQSMPFGRPSFNDLLGGIDYILKEDYPARGEA</sequence>
<dbReference type="AlphaFoldDB" id="A0A7K1G8S6"/>
<dbReference type="GO" id="GO:0016491">
    <property type="term" value="F:oxidoreductase activity"/>
    <property type="evidence" value="ECO:0007669"/>
    <property type="project" value="InterPro"/>
</dbReference>
<evidence type="ECO:0000259" key="1">
    <source>
        <dbReference type="PROSITE" id="PS51352"/>
    </source>
</evidence>
<dbReference type="EMBL" id="WJYA01000002">
    <property type="protein sequence ID" value="MTE25682.1"/>
    <property type="molecule type" value="Genomic_DNA"/>
</dbReference>
<proteinExistence type="predicted"/>
<dbReference type="GO" id="GO:0016209">
    <property type="term" value="F:antioxidant activity"/>
    <property type="evidence" value="ECO:0007669"/>
    <property type="project" value="InterPro"/>
</dbReference>
<dbReference type="InterPro" id="IPR013766">
    <property type="entry name" value="Thioredoxin_domain"/>
</dbReference>
<feature type="domain" description="Thioredoxin" evidence="1">
    <location>
        <begin position="2"/>
        <end position="160"/>
    </location>
</feature>